<feature type="coiled-coil region" evidence="4">
    <location>
        <begin position="486"/>
        <end position="538"/>
    </location>
</feature>
<evidence type="ECO:0000256" key="1">
    <source>
        <dbReference type="ARBA" id="ARBA00022741"/>
    </source>
</evidence>
<dbReference type="Pfam" id="PF00069">
    <property type="entry name" value="Pkinase"/>
    <property type="match status" value="1"/>
</dbReference>
<feature type="compositionally biased region" description="Low complexity" evidence="5">
    <location>
        <begin position="549"/>
        <end position="567"/>
    </location>
</feature>
<dbReference type="PANTHER" id="PTHR24347">
    <property type="entry name" value="SERINE/THREONINE-PROTEIN KINASE"/>
    <property type="match status" value="1"/>
</dbReference>
<feature type="compositionally biased region" description="Basic and acidic residues" evidence="5">
    <location>
        <begin position="421"/>
        <end position="435"/>
    </location>
</feature>
<dbReference type="EMBL" id="GIBP01001483">
    <property type="protein sequence ID" value="NDV30452.1"/>
    <property type="molecule type" value="Transcribed_RNA"/>
</dbReference>
<feature type="compositionally biased region" description="Basic and acidic residues" evidence="5">
    <location>
        <begin position="341"/>
        <end position="364"/>
    </location>
</feature>
<dbReference type="PROSITE" id="PS00108">
    <property type="entry name" value="PROTEIN_KINASE_ST"/>
    <property type="match status" value="1"/>
</dbReference>
<dbReference type="InterPro" id="IPR000719">
    <property type="entry name" value="Prot_kinase_dom"/>
</dbReference>
<evidence type="ECO:0000256" key="4">
    <source>
        <dbReference type="SAM" id="Coils"/>
    </source>
</evidence>
<dbReference type="InterPro" id="IPR011009">
    <property type="entry name" value="Kinase-like_dom_sf"/>
</dbReference>
<dbReference type="SMART" id="SM00220">
    <property type="entry name" value="S_TKc"/>
    <property type="match status" value="1"/>
</dbReference>
<keyword evidence="4" id="KW-0175">Coiled coil</keyword>
<evidence type="ECO:0000256" key="5">
    <source>
        <dbReference type="SAM" id="MobiDB-lite"/>
    </source>
</evidence>
<accession>A0A6B2L0E6</accession>
<reference evidence="7" key="1">
    <citation type="journal article" date="2020" name="J. Eukaryot. Microbiol.">
        <title>De novo Sequencing, Assembly and Annotation of the Transcriptome for the Free-Living Testate Amoeba Arcella intermedia.</title>
        <authorList>
            <person name="Ribeiro G.M."/>
            <person name="Porfirio-Sousa A.L."/>
            <person name="Maurer-Alcala X.X."/>
            <person name="Katz L.A."/>
            <person name="Lahr D.J.G."/>
        </authorList>
    </citation>
    <scope>NUCLEOTIDE SEQUENCE</scope>
</reference>
<feature type="compositionally biased region" description="Basic residues" evidence="5">
    <location>
        <begin position="390"/>
        <end position="401"/>
    </location>
</feature>
<dbReference type="PROSITE" id="PS50011">
    <property type="entry name" value="PROTEIN_KINASE_DOM"/>
    <property type="match status" value="1"/>
</dbReference>
<feature type="compositionally biased region" description="Basic and acidic residues" evidence="5">
    <location>
        <begin position="379"/>
        <end position="389"/>
    </location>
</feature>
<organism evidence="7">
    <name type="scientific">Arcella intermedia</name>
    <dbReference type="NCBI Taxonomy" id="1963864"/>
    <lineage>
        <taxon>Eukaryota</taxon>
        <taxon>Amoebozoa</taxon>
        <taxon>Tubulinea</taxon>
        <taxon>Elardia</taxon>
        <taxon>Arcellinida</taxon>
        <taxon>Sphaerothecina</taxon>
        <taxon>Arcellidae</taxon>
        <taxon>Arcella</taxon>
    </lineage>
</organism>
<feature type="region of interest" description="Disordered" evidence="5">
    <location>
        <begin position="303"/>
        <end position="459"/>
    </location>
</feature>
<dbReference type="PROSITE" id="PS00107">
    <property type="entry name" value="PROTEIN_KINASE_ATP"/>
    <property type="match status" value="1"/>
</dbReference>
<evidence type="ECO:0000313" key="7">
    <source>
        <dbReference type="EMBL" id="NDV30452.1"/>
    </source>
</evidence>
<dbReference type="InterPro" id="IPR008271">
    <property type="entry name" value="Ser/Thr_kinase_AS"/>
</dbReference>
<keyword evidence="1 3" id="KW-0547">Nucleotide-binding</keyword>
<dbReference type="Gene3D" id="3.30.200.20">
    <property type="entry name" value="Phosphorylase Kinase, domain 1"/>
    <property type="match status" value="1"/>
</dbReference>
<dbReference type="AlphaFoldDB" id="A0A6B2L0E6"/>
<proteinExistence type="predicted"/>
<dbReference type="Gene3D" id="1.10.510.10">
    <property type="entry name" value="Transferase(Phosphotransferase) domain 1"/>
    <property type="match status" value="1"/>
</dbReference>
<dbReference type="CDD" id="cd05117">
    <property type="entry name" value="STKc_CAMK"/>
    <property type="match status" value="1"/>
</dbReference>
<dbReference type="GO" id="GO:0005524">
    <property type="term" value="F:ATP binding"/>
    <property type="evidence" value="ECO:0007669"/>
    <property type="project" value="UniProtKB-UniRule"/>
</dbReference>
<feature type="domain" description="Protein kinase" evidence="6">
    <location>
        <begin position="5"/>
        <end position="251"/>
    </location>
</feature>
<protein>
    <recommendedName>
        <fullName evidence="6">Protein kinase domain-containing protein</fullName>
    </recommendedName>
</protein>
<feature type="compositionally biased region" description="Basic residues" evidence="5">
    <location>
        <begin position="436"/>
        <end position="445"/>
    </location>
</feature>
<dbReference type="SUPFAM" id="SSF56112">
    <property type="entry name" value="Protein kinase-like (PK-like)"/>
    <property type="match status" value="1"/>
</dbReference>
<evidence type="ECO:0000256" key="2">
    <source>
        <dbReference type="ARBA" id="ARBA00022840"/>
    </source>
</evidence>
<evidence type="ECO:0000259" key="6">
    <source>
        <dbReference type="PROSITE" id="PS50011"/>
    </source>
</evidence>
<feature type="binding site" evidence="3">
    <location>
        <position position="38"/>
    </location>
    <ligand>
        <name>ATP</name>
        <dbReference type="ChEBI" id="CHEBI:30616"/>
    </ligand>
</feature>
<name>A0A6B2L0E6_9EUKA</name>
<dbReference type="InterPro" id="IPR017441">
    <property type="entry name" value="Protein_kinase_ATP_BS"/>
</dbReference>
<keyword evidence="2 3" id="KW-0067">ATP-binding</keyword>
<dbReference type="GO" id="GO:0004672">
    <property type="term" value="F:protein kinase activity"/>
    <property type="evidence" value="ECO:0007669"/>
    <property type="project" value="InterPro"/>
</dbReference>
<sequence>MAQDFIIDKMLGDGAFSEVYRAKRRSDSEEVAIKIIKKEKVAVHDLIREVDIWQLASKSCSRVVQLYEIYEDEDHVYLVMELMVGGELFEKIANMTDYSEAYASKIMKQVFLIIRDLHKVDIIHQDLKPENLLLMGDSMILKLCDFGLAEIADDNTELFGCVGSTTYMAPEVTNETGHHKPVDIYAAGVIMYIMLCGYPPFEPENGIVELEFPDREWDDITVDAKELITLLLDEDPLKRPSPEEVLRHRWFMNVETIRNPKNLMKTVNTLRQFQQLGPNGTMKEYRGDTAKGNRNSVIGLFEEPASAPPASNGDKKGDAIKKSSANVPLPGLKIPAASPESPKKKGARTDRPAEKDHKDKEHKKANTNIELPKDIVLPTKEELKAADKKKDKKKNDKKKRASASMATDLKDINFDPKAFTKKSEPEPQMSESDKKKKEKKKTDKKKGKDGDTKSSLEYIPIGGNYQPLDELLAAFHKELHYQNSLLEQLKQENSLLKAKMAEESESRQAVLEKLLSEISLLRKEAEEEQRERRLLQTILEHNAAALASVGAGAGSAAKAGSPAPNAGKDTKTPQQALSSKKKKPTKK</sequence>
<feature type="region of interest" description="Disordered" evidence="5">
    <location>
        <begin position="549"/>
        <end position="587"/>
    </location>
</feature>
<evidence type="ECO:0000256" key="3">
    <source>
        <dbReference type="PROSITE-ProRule" id="PRU10141"/>
    </source>
</evidence>